<proteinExistence type="predicted"/>
<keyword evidence="2" id="KW-1185">Reference proteome</keyword>
<dbReference type="Proteomes" id="UP001240447">
    <property type="component" value="Unassembled WGS sequence"/>
</dbReference>
<comment type="caution">
    <text evidence="1">The sequence shown here is derived from an EMBL/GenBank/DDBJ whole genome shotgun (WGS) entry which is preliminary data.</text>
</comment>
<organism evidence="1 2">
    <name type="scientific">Nocardioides massiliensis</name>
    <dbReference type="NCBI Taxonomy" id="1325935"/>
    <lineage>
        <taxon>Bacteria</taxon>
        <taxon>Bacillati</taxon>
        <taxon>Actinomycetota</taxon>
        <taxon>Actinomycetes</taxon>
        <taxon>Propionibacteriales</taxon>
        <taxon>Nocardioidaceae</taxon>
        <taxon>Nocardioides</taxon>
    </lineage>
</organism>
<dbReference type="EMBL" id="JAUSQM010000001">
    <property type="protein sequence ID" value="MDP9823261.1"/>
    <property type="molecule type" value="Genomic_DNA"/>
</dbReference>
<name>A0ABT9NSG7_9ACTN</name>
<reference evidence="1 2" key="1">
    <citation type="submission" date="2023-07" db="EMBL/GenBank/DDBJ databases">
        <title>Sequencing the genomes of 1000 actinobacteria strains.</title>
        <authorList>
            <person name="Klenk H.-P."/>
        </authorList>
    </citation>
    <scope>NUCLEOTIDE SEQUENCE [LARGE SCALE GENOMIC DNA]</scope>
    <source>
        <strain evidence="1 2">GD13</strain>
    </source>
</reference>
<protein>
    <submittedName>
        <fullName evidence="1">Uncharacterized protein</fullName>
    </submittedName>
</protein>
<gene>
    <name evidence="1" type="ORF">J2S59_003070</name>
</gene>
<evidence type="ECO:0000313" key="1">
    <source>
        <dbReference type="EMBL" id="MDP9823261.1"/>
    </source>
</evidence>
<evidence type="ECO:0000313" key="2">
    <source>
        <dbReference type="Proteomes" id="UP001240447"/>
    </source>
</evidence>
<accession>A0ABT9NSG7</accession>
<dbReference type="RefSeq" id="WP_220138596.1">
    <property type="nucleotide sequence ID" value="NZ_CCXJ01000700.1"/>
</dbReference>
<sequence>MVAVPSVPAMAVVPAVARVITMPVVIHGGPVIRVLIVRSVAVAVVIVMVGGGHRHGLPLTRLVLTTATIPPGGIFPELGI</sequence>